<dbReference type="EMBL" id="AP027728">
    <property type="protein sequence ID" value="BDZ39338.1"/>
    <property type="molecule type" value="Genomic_DNA"/>
</dbReference>
<name>A0ABM8FUG8_9MICO</name>
<dbReference type="Proteomes" id="UP001321543">
    <property type="component" value="Chromosome"/>
</dbReference>
<gene>
    <name evidence="1" type="ORF">GCM10025863_19520</name>
</gene>
<dbReference type="RefSeq" id="WP_286299396.1">
    <property type="nucleotide sequence ID" value="NZ_AP027728.1"/>
</dbReference>
<evidence type="ECO:0008006" key="3">
    <source>
        <dbReference type="Google" id="ProtNLM"/>
    </source>
</evidence>
<evidence type="ECO:0000313" key="2">
    <source>
        <dbReference type="Proteomes" id="UP001321543"/>
    </source>
</evidence>
<protein>
    <recommendedName>
        <fullName evidence="3">HNH endonuclease</fullName>
    </recommendedName>
</protein>
<accession>A0ABM8FUG8</accession>
<sequence length="129" mass="15069">MTNRRRTGLKNLYRNEFLRSPAWFARRDRWFRNCTNNGTVACAACGVVTAKAELELHHRDYQGVRIVQGTWQAWEDDEDLIPLHPSCHELLHRLIDRDVVLAQHRTRRDASDHALRTLQLKLQNVEAAS</sequence>
<organism evidence="1 2">
    <name type="scientific">Microbacterium suwonense</name>
    <dbReference type="NCBI Taxonomy" id="683047"/>
    <lineage>
        <taxon>Bacteria</taxon>
        <taxon>Bacillati</taxon>
        <taxon>Actinomycetota</taxon>
        <taxon>Actinomycetes</taxon>
        <taxon>Micrococcales</taxon>
        <taxon>Microbacteriaceae</taxon>
        <taxon>Microbacterium</taxon>
    </lineage>
</organism>
<evidence type="ECO:0000313" key="1">
    <source>
        <dbReference type="EMBL" id="BDZ39338.1"/>
    </source>
</evidence>
<proteinExistence type="predicted"/>
<keyword evidence="2" id="KW-1185">Reference proteome</keyword>
<reference evidence="2" key="1">
    <citation type="journal article" date="2019" name="Int. J. Syst. Evol. Microbiol.">
        <title>The Global Catalogue of Microorganisms (GCM) 10K type strain sequencing project: providing services to taxonomists for standard genome sequencing and annotation.</title>
        <authorList>
            <consortium name="The Broad Institute Genomics Platform"/>
            <consortium name="The Broad Institute Genome Sequencing Center for Infectious Disease"/>
            <person name="Wu L."/>
            <person name="Ma J."/>
        </authorList>
    </citation>
    <scope>NUCLEOTIDE SEQUENCE [LARGE SCALE GENOMIC DNA]</scope>
    <source>
        <strain evidence="2">NBRC 106310</strain>
    </source>
</reference>